<protein>
    <recommendedName>
        <fullName evidence="7">PglD N-terminal domain-containing protein</fullName>
    </recommendedName>
</protein>
<dbReference type="PANTHER" id="PTHR43300">
    <property type="entry name" value="ACETYLTRANSFERASE"/>
    <property type="match status" value="1"/>
</dbReference>
<dbReference type="InterPro" id="IPR018357">
    <property type="entry name" value="Hexapep_transf_CS"/>
</dbReference>
<dbReference type="InterPro" id="IPR050179">
    <property type="entry name" value="Trans_hexapeptide_repeat"/>
</dbReference>
<sequence>MRTGIVIGLGETGQPLFEILKEAYPDMLGVDKATPQSPEQVQFMHVCIPYSDDFVDTVLRYQERYSPEVTIIHSTVPIGTTLSIEKSSGCSVVHSPIQGRHNRMKKDLLKYRKWVGGAHYPELEVHLDGAGFKVKYTPFTSTTEKLKLMCLAKYGVSLAFAKYQKKTMGDDYHHSCQWDEDYNLHVGEDLQRPVFDKLTDVIGGHCVTQNTRLLNEQYPNPMLDEVLKYAEESETAPKIWEPCNIYPSAKIGENVSIGAFSEIGHNVVIGDNVRIGAHAFIPEGVIIEDNAWIGPRVTFSNDMYPPSGKDKWQETLICVGARIGAGVCIRPGVVIGAGALIGMGAVVTQDIPAGETWAGIPARRMEKGNDNNNRSQTSVEDFSYMQ</sequence>
<dbReference type="EMBL" id="LAZR01000488">
    <property type="protein sequence ID" value="KKN66857.1"/>
    <property type="molecule type" value="Genomic_DNA"/>
</dbReference>
<dbReference type="InterPro" id="IPR011004">
    <property type="entry name" value="Trimer_LpxA-like_sf"/>
</dbReference>
<name>A0A0F9SW70_9ZZZZ</name>
<dbReference type="GO" id="GO:0019877">
    <property type="term" value="P:diaminopimelate biosynthetic process"/>
    <property type="evidence" value="ECO:0007669"/>
    <property type="project" value="UniProtKB-KW"/>
</dbReference>
<dbReference type="PROSITE" id="PS00101">
    <property type="entry name" value="HEXAPEP_TRANSFERASES"/>
    <property type="match status" value="2"/>
</dbReference>
<keyword evidence="4" id="KW-0457">Lysine biosynthesis</keyword>
<evidence type="ECO:0000256" key="1">
    <source>
        <dbReference type="ARBA" id="ARBA00022605"/>
    </source>
</evidence>
<proteinExistence type="predicted"/>
<feature type="compositionally biased region" description="Polar residues" evidence="5">
    <location>
        <begin position="370"/>
        <end position="386"/>
    </location>
</feature>
<dbReference type="Pfam" id="PF00132">
    <property type="entry name" value="Hexapep"/>
    <property type="match status" value="1"/>
</dbReference>
<dbReference type="GO" id="GO:0016740">
    <property type="term" value="F:transferase activity"/>
    <property type="evidence" value="ECO:0007669"/>
    <property type="project" value="UniProtKB-KW"/>
</dbReference>
<dbReference type="Pfam" id="PF14602">
    <property type="entry name" value="Hexapep_2"/>
    <property type="match status" value="1"/>
</dbReference>
<accession>A0A0F9SW70</accession>
<dbReference type="CDD" id="cd03358">
    <property type="entry name" value="LbH_WxcM_N_like"/>
    <property type="match status" value="1"/>
</dbReference>
<feature type="region of interest" description="Disordered" evidence="5">
    <location>
        <begin position="363"/>
        <end position="386"/>
    </location>
</feature>
<evidence type="ECO:0000256" key="5">
    <source>
        <dbReference type="SAM" id="MobiDB-lite"/>
    </source>
</evidence>
<organism evidence="6">
    <name type="scientific">marine sediment metagenome</name>
    <dbReference type="NCBI Taxonomy" id="412755"/>
    <lineage>
        <taxon>unclassified sequences</taxon>
        <taxon>metagenomes</taxon>
        <taxon>ecological metagenomes</taxon>
    </lineage>
</organism>
<keyword evidence="3" id="KW-0220">Diaminopimelate biosynthesis</keyword>
<dbReference type="InterPro" id="IPR001451">
    <property type="entry name" value="Hexapep"/>
</dbReference>
<dbReference type="AlphaFoldDB" id="A0A0F9SW70"/>
<evidence type="ECO:0000256" key="2">
    <source>
        <dbReference type="ARBA" id="ARBA00022679"/>
    </source>
</evidence>
<reference evidence="6" key="1">
    <citation type="journal article" date="2015" name="Nature">
        <title>Complex archaea that bridge the gap between prokaryotes and eukaryotes.</title>
        <authorList>
            <person name="Spang A."/>
            <person name="Saw J.H."/>
            <person name="Jorgensen S.L."/>
            <person name="Zaremba-Niedzwiedzka K."/>
            <person name="Martijn J."/>
            <person name="Lind A.E."/>
            <person name="van Eijk R."/>
            <person name="Schleper C."/>
            <person name="Guy L."/>
            <person name="Ettema T.J."/>
        </authorList>
    </citation>
    <scope>NUCLEOTIDE SEQUENCE</scope>
</reference>
<evidence type="ECO:0000256" key="3">
    <source>
        <dbReference type="ARBA" id="ARBA00022915"/>
    </source>
</evidence>
<evidence type="ECO:0008006" key="7">
    <source>
        <dbReference type="Google" id="ProtNLM"/>
    </source>
</evidence>
<keyword evidence="2" id="KW-0808">Transferase</keyword>
<dbReference type="SUPFAM" id="SSF51161">
    <property type="entry name" value="Trimeric LpxA-like enzymes"/>
    <property type="match status" value="1"/>
</dbReference>
<evidence type="ECO:0000256" key="4">
    <source>
        <dbReference type="ARBA" id="ARBA00023154"/>
    </source>
</evidence>
<dbReference type="PANTHER" id="PTHR43300:SF10">
    <property type="entry name" value="2,3,4,5-TETRAHYDROPYRIDINE-2,6-DICARBOXYLATE N-ACETYLTRANSFERASE"/>
    <property type="match status" value="1"/>
</dbReference>
<evidence type="ECO:0000313" key="6">
    <source>
        <dbReference type="EMBL" id="KKN66857.1"/>
    </source>
</evidence>
<dbReference type="GO" id="GO:0009085">
    <property type="term" value="P:lysine biosynthetic process"/>
    <property type="evidence" value="ECO:0007669"/>
    <property type="project" value="UniProtKB-KW"/>
</dbReference>
<gene>
    <name evidence="6" type="ORF">LCGC14_0467250</name>
</gene>
<keyword evidence="1" id="KW-0028">Amino-acid biosynthesis</keyword>
<dbReference type="Gene3D" id="2.160.10.10">
    <property type="entry name" value="Hexapeptide repeat proteins"/>
    <property type="match status" value="1"/>
</dbReference>
<comment type="caution">
    <text evidence="6">The sequence shown here is derived from an EMBL/GenBank/DDBJ whole genome shotgun (WGS) entry which is preliminary data.</text>
</comment>